<reference evidence="7 8" key="1">
    <citation type="submission" date="2015-11" db="EMBL/GenBank/DDBJ databases">
        <title>Draft genome sequences of new species of the genus Lactobacillus isolated from orchardgrass silage.</title>
        <authorList>
            <person name="Tohno M."/>
            <person name="Tanizawa Y."/>
            <person name="Arita M."/>
        </authorList>
    </citation>
    <scope>NUCLEOTIDE SEQUENCE [LARGE SCALE GENOMIC DNA]</scope>
    <source>
        <strain evidence="7 8">IWT140</strain>
    </source>
</reference>
<proteinExistence type="inferred from homology"/>
<dbReference type="SUPFAM" id="SSF55103">
    <property type="entry name" value="FAD-linked oxidases, C-terminal domain"/>
    <property type="match status" value="1"/>
</dbReference>
<organism evidence="7 8">
    <name type="scientific">Secundilactobacillus pentosiphilus</name>
    <dbReference type="NCBI Taxonomy" id="1714682"/>
    <lineage>
        <taxon>Bacteria</taxon>
        <taxon>Bacillati</taxon>
        <taxon>Bacillota</taxon>
        <taxon>Bacilli</taxon>
        <taxon>Lactobacillales</taxon>
        <taxon>Lactobacillaceae</taxon>
        <taxon>Secundilactobacillus</taxon>
    </lineage>
</organism>
<dbReference type="SUPFAM" id="SSF56176">
    <property type="entry name" value="FAD-binding/transporter-associated domain-like"/>
    <property type="match status" value="1"/>
</dbReference>
<keyword evidence="3" id="KW-0285">Flavoprotein</keyword>
<evidence type="ECO:0000259" key="6">
    <source>
        <dbReference type="PROSITE" id="PS51387"/>
    </source>
</evidence>
<dbReference type="GO" id="GO:0071949">
    <property type="term" value="F:FAD binding"/>
    <property type="evidence" value="ECO:0007669"/>
    <property type="project" value="InterPro"/>
</dbReference>
<dbReference type="Pfam" id="PF02913">
    <property type="entry name" value="FAD-oxidase_C"/>
    <property type="match status" value="1"/>
</dbReference>
<dbReference type="FunFam" id="3.30.70.2740:FF:000001">
    <property type="entry name" value="D-lactate dehydrogenase mitochondrial"/>
    <property type="match status" value="1"/>
</dbReference>
<accession>A0A1Z5IS97</accession>
<dbReference type="Proteomes" id="UP000198430">
    <property type="component" value="Unassembled WGS sequence"/>
</dbReference>
<name>A0A1Z5IS97_9LACO</name>
<feature type="domain" description="FAD-binding PCMH-type" evidence="6">
    <location>
        <begin position="47"/>
        <end position="226"/>
    </location>
</feature>
<protein>
    <submittedName>
        <fullName evidence="7">FAD/FMN-containing dehydrogenase</fullName>
    </submittedName>
</protein>
<evidence type="ECO:0000256" key="5">
    <source>
        <dbReference type="ARBA" id="ARBA00023002"/>
    </source>
</evidence>
<dbReference type="InterPro" id="IPR051914">
    <property type="entry name" value="FAD-linked_OxidoTrans_Type4"/>
</dbReference>
<keyword evidence="5" id="KW-0560">Oxidoreductase</keyword>
<dbReference type="Gene3D" id="3.30.70.2740">
    <property type="match status" value="1"/>
</dbReference>
<dbReference type="InterPro" id="IPR016169">
    <property type="entry name" value="FAD-bd_PCMH_sub2"/>
</dbReference>
<dbReference type="Gene3D" id="1.10.45.10">
    <property type="entry name" value="Vanillyl-alcohol Oxidase, Chain A, domain 4"/>
    <property type="match status" value="1"/>
</dbReference>
<evidence type="ECO:0000256" key="2">
    <source>
        <dbReference type="ARBA" id="ARBA00008000"/>
    </source>
</evidence>
<dbReference type="InterPro" id="IPR004113">
    <property type="entry name" value="FAD-bd_oxidored_4_C"/>
</dbReference>
<dbReference type="PANTHER" id="PTHR42934">
    <property type="entry name" value="GLYCOLATE OXIDASE SUBUNIT GLCD"/>
    <property type="match status" value="1"/>
</dbReference>
<evidence type="ECO:0000256" key="3">
    <source>
        <dbReference type="ARBA" id="ARBA00022630"/>
    </source>
</evidence>
<evidence type="ECO:0000256" key="1">
    <source>
        <dbReference type="ARBA" id="ARBA00001974"/>
    </source>
</evidence>
<evidence type="ECO:0000313" key="7">
    <source>
        <dbReference type="EMBL" id="GAX04643.1"/>
    </source>
</evidence>
<comment type="cofactor">
    <cofactor evidence="1">
        <name>FAD</name>
        <dbReference type="ChEBI" id="CHEBI:57692"/>
    </cofactor>
</comment>
<keyword evidence="4" id="KW-0274">FAD</keyword>
<dbReference type="InterPro" id="IPR006094">
    <property type="entry name" value="Oxid_FAD_bind_N"/>
</dbReference>
<dbReference type="Pfam" id="PF01565">
    <property type="entry name" value="FAD_binding_4"/>
    <property type="match status" value="1"/>
</dbReference>
<keyword evidence="8" id="KW-1185">Reference proteome</keyword>
<evidence type="ECO:0000256" key="4">
    <source>
        <dbReference type="ARBA" id="ARBA00022827"/>
    </source>
</evidence>
<dbReference type="PROSITE" id="PS51387">
    <property type="entry name" value="FAD_PCMH"/>
    <property type="match status" value="1"/>
</dbReference>
<dbReference type="EMBL" id="BCMH01000026">
    <property type="protein sequence ID" value="GAX04643.1"/>
    <property type="molecule type" value="Genomic_DNA"/>
</dbReference>
<dbReference type="GO" id="GO:0016491">
    <property type="term" value="F:oxidoreductase activity"/>
    <property type="evidence" value="ECO:0007669"/>
    <property type="project" value="UniProtKB-KW"/>
</dbReference>
<dbReference type="InterPro" id="IPR036318">
    <property type="entry name" value="FAD-bd_PCMH-like_sf"/>
</dbReference>
<comment type="caution">
    <text evidence="7">The sequence shown here is derived from an EMBL/GenBank/DDBJ whole genome shotgun (WGS) entry which is preliminary data.</text>
</comment>
<dbReference type="InterPro" id="IPR016171">
    <property type="entry name" value="Vanillyl_alc_oxidase_C-sub2"/>
</dbReference>
<dbReference type="InterPro" id="IPR016164">
    <property type="entry name" value="FAD-linked_Oxase-like_C"/>
</dbReference>
<dbReference type="InterPro" id="IPR016166">
    <property type="entry name" value="FAD-bd_PCMH"/>
</dbReference>
<dbReference type="AlphaFoldDB" id="A0A1Z5IS97"/>
<gene>
    <name evidence="7" type="primary">glcD</name>
    <name evidence="7" type="ORF">IWT140_02286</name>
</gene>
<dbReference type="PANTHER" id="PTHR42934:SF2">
    <property type="entry name" value="GLYCOLATE OXIDASE SUBUNIT GLCD"/>
    <property type="match status" value="1"/>
</dbReference>
<evidence type="ECO:0000313" key="8">
    <source>
        <dbReference type="Proteomes" id="UP000198430"/>
    </source>
</evidence>
<dbReference type="Gene3D" id="3.30.465.10">
    <property type="match status" value="1"/>
</dbReference>
<sequence>MLLTVFSAFSNEEIIAFLKSKVIDGQVFTDPATLKKQSFSSKMTSDESGLALAYIEAKSTKDIQGVLQAARKFHISVIPQDQYTSTVVGADGLAGSFVLSTKQMNQIKEISKADSLAVVEPGVINGDLDKAARKQGMFYAPDPGSKPISGIGGNVATNAGGMSTVKYGATKDNVLGLKVVLADGREIKVGGRTLKQAFGYNLTQLFVGSEGTLGIVTEATVKLMPIPIGKPTMGIAFFENMTKLAEAVAEIRISGVYPSMLEALDNATIEALDRYEGTHYSENSGAMLIFKVDNNVPEVVNKLKELMDKHGAVNATVTTDPTEQAGLEKLRRDMLPAVFAGQNHIMEDMAMPLSKLAPMMDYIHEVGEQKHLKIYVAGHAGDGNVHPTIVWPKEETEAPQAVVEALQLMFHKTLELGGTISGEHAVGTLKNQWNNEELGEDVDQIQHQIKALFDPMGLLNPKRKIN</sequence>
<comment type="similarity">
    <text evidence="2">Belongs to the FAD-binding oxidoreductase/transferase type 4 family.</text>
</comment>